<feature type="domain" description="EamA" evidence="7">
    <location>
        <begin position="25"/>
        <end position="156"/>
    </location>
</feature>
<feature type="transmembrane region" description="Helical" evidence="6">
    <location>
        <begin position="50"/>
        <end position="73"/>
    </location>
</feature>
<feature type="transmembrane region" description="Helical" evidence="6">
    <location>
        <begin position="171"/>
        <end position="189"/>
    </location>
</feature>
<dbReference type="EMBL" id="RAQK01000001">
    <property type="protein sequence ID" value="RKE95519.1"/>
    <property type="molecule type" value="Genomic_DNA"/>
</dbReference>
<dbReference type="Proteomes" id="UP000284407">
    <property type="component" value="Unassembled WGS sequence"/>
</dbReference>
<keyword evidence="5 6" id="KW-0472">Membrane</keyword>
<sequence length="309" mass="33226">MRIDNSTAQGVDQAMERKLDMDAFGAAALTAFALHLAFNQVVIKVTAGGFSPVFAAGIRSAGAVLVLIVWMYLRGVSWRMPRAALPWAVVSGLLFAFEFMCLYNALDLSTVSRSSVIFYSMPLWLALASIVLLPEERMTRRKALGLALAFSGVVIALAERGGGQVSWAGDLLAVCSAMCWAGIALVVRVTPLADVPPEQQLISQVLVSAPILLLLAPFFGPLLRDIQPIHVAGMAFQIIAVASLGFLAWFWLMKRYPANSVASFSFISPVASVLLGWILLGEQIAASIWVALVLVAAGITLINRKPKRV</sequence>
<gene>
    <name evidence="8" type="ORF">C8N30_0054</name>
</gene>
<feature type="transmembrane region" description="Helical" evidence="6">
    <location>
        <begin position="143"/>
        <end position="159"/>
    </location>
</feature>
<proteinExistence type="inferred from homology"/>
<feature type="transmembrane region" description="Helical" evidence="6">
    <location>
        <begin position="21"/>
        <end position="38"/>
    </location>
</feature>
<feature type="domain" description="EamA" evidence="7">
    <location>
        <begin position="168"/>
        <end position="303"/>
    </location>
</feature>
<dbReference type="PANTHER" id="PTHR32322">
    <property type="entry name" value="INNER MEMBRANE TRANSPORTER"/>
    <property type="match status" value="1"/>
</dbReference>
<evidence type="ECO:0000313" key="8">
    <source>
        <dbReference type="EMBL" id="RKE95519.1"/>
    </source>
</evidence>
<evidence type="ECO:0000259" key="7">
    <source>
        <dbReference type="Pfam" id="PF00892"/>
    </source>
</evidence>
<protein>
    <submittedName>
        <fullName evidence="8">Drug/metabolite transporter (DMT)-like permease</fullName>
    </submittedName>
</protein>
<dbReference type="Gene3D" id="1.10.3730.20">
    <property type="match status" value="1"/>
</dbReference>
<dbReference type="PANTHER" id="PTHR32322:SF2">
    <property type="entry name" value="EAMA DOMAIN-CONTAINING PROTEIN"/>
    <property type="match status" value="1"/>
</dbReference>
<dbReference type="SUPFAM" id="SSF103481">
    <property type="entry name" value="Multidrug resistance efflux transporter EmrE"/>
    <property type="match status" value="2"/>
</dbReference>
<evidence type="ECO:0000256" key="6">
    <source>
        <dbReference type="SAM" id="Phobius"/>
    </source>
</evidence>
<evidence type="ECO:0000256" key="1">
    <source>
        <dbReference type="ARBA" id="ARBA00004141"/>
    </source>
</evidence>
<dbReference type="STRING" id="1443111.Z949_2008"/>
<feature type="transmembrane region" description="Helical" evidence="6">
    <location>
        <begin position="117"/>
        <end position="134"/>
    </location>
</feature>
<dbReference type="InterPro" id="IPR037185">
    <property type="entry name" value="EmrE-like"/>
</dbReference>
<feature type="transmembrane region" description="Helical" evidence="6">
    <location>
        <begin position="286"/>
        <end position="303"/>
    </location>
</feature>
<evidence type="ECO:0000256" key="4">
    <source>
        <dbReference type="ARBA" id="ARBA00022989"/>
    </source>
</evidence>
<feature type="transmembrane region" description="Helical" evidence="6">
    <location>
        <begin position="201"/>
        <end position="223"/>
    </location>
</feature>
<keyword evidence="4 6" id="KW-1133">Transmembrane helix</keyword>
<evidence type="ECO:0000313" key="9">
    <source>
        <dbReference type="Proteomes" id="UP000284407"/>
    </source>
</evidence>
<dbReference type="AlphaFoldDB" id="A0A420DMX8"/>
<evidence type="ECO:0000256" key="2">
    <source>
        <dbReference type="ARBA" id="ARBA00007362"/>
    </source>
</evidence>
<dbReference type="InterPro" id="IPR050638">
    <property type="entry name" value="AA-Vitamin_Transporters"/>
</dbReference>
<name>A0A420DMX8_9RHOB</name>
<comment type="caution">
    <text evidence="8">The sequence shown here is derived from an EMBL/GenBank/DDBJ whole genome shotgun (WGS) entry which is preliminary data.</text>
</comment>
<comment type="subcellular location">
    <subcellularLocation>
        <location evidence="1">Membrane</location>
        <topology evidence="1">Multi-pass membrane protein</topology>
    </subcellularLocation>
</comment>
<evidence type="ECO:0000256" key="5">
    <source>
        <dbReference type="ARBA" id="ARBA00023136"/>
    </source>
</evidence>
<evidence type="ECO:0000256" key="3">
    <source>
        <dbReference type="ARBA" id="ARBA00022692"/>
    </source>
</evidence>
<reference evidence="8 9" key="1">
    <citation type="submission" date="2018-09" db="EMBL/GenBank/DDBJ databases">
        <title>Genomic Encyclopedia of Archaeal and Bacterial Type Strains, Phase II (KMG-II): from individual species to whole genera.</title>
        <authorList>
            <person name="Goeker M."/>
        </authorList>
    </citation>
    <scope>NUCLEOTIDE SEQUENCE [LARGE SCALE GENOMIC DNA]</scope>
    <source>
        <strain evidence="8 9">DSM 11458</strain>
    </source>
</reference>
<feature type="transmembrane region" description="Helical" evidence="6">
    <location>
        <begin position="229"/>
        <end position="252"/>
    </location>
</feature>
<organism evidence="8 9">
    <name type="scientific">Sulfitobacter guttiformis</name>
    <dbReference type="NCBI Taxonomy" id="74349"/>
    <lineage>
        <taxon>Bacteria</taxon>
        <taxon>Pseudomonadati</taxon>
        <taxon>Pseudomonadota</taxon>
        <taxon>Alphaproteobacteria</taxon>
        <taxon>Rhodobacterales</taxon>
        <taxon>Roseobacteraceae</taxon>
        <taxon>Sulfitobacter</taxon>
    </lineage>
</organism>
<keyword evidence="3 6" id="KW-0812">Transmembrane</keyword>
<dbReference type="GO" id="GO:0016020">
    <property type="term" value="C:membrane"/>
    <property type="evidence" value="ECO:0007669"/>
    <property type="project" value="UniProtKB-SubCell"/>
</dbReference>
<comment type="similarity">
    <text evidence="2">Belongs to the EamA transporter family.</text>
</comment>
<dbReference type="InterPro" id="IPR000620">
    <property type="entry name" value="EamA_dom"/>
</dbReference>
<feature type="transmembrane region" description="Helical" evidence="6">
    <location>
        <begin position="85"/>
        <end position="105"/>
    </location>
</feature>
<accession>A0A420DMX8</accession>
<keyword evidence="9" id="KW-1185">Reference proteome</keyword>
<feature type="transmembrane region" description="Helical" evidence="6">
    <location>
        <begin position="261"/>
        <end position="280"/>
    </location>
</feature>
<dbReference type="Pfam" id="PF00892">
    <property type="entry name" value="EamA"/>
    <property type="match status" value="2"/>
</dbReference>